<feature type="compositionally biased region" description="Basic and acidic residues" evidence="1">
    <location>
        <begin position="40"/>
        <end position="64"/>
    </location>
</feature>
<protein>
    <recommendedName>
        <fullName evidence="5">RxLR effector protein</fullName>
    </recommendedName>
</protein>
<sequence>MVCTINKLKSLLWYVVLATVAVLTWGPQTMGKMIAASQHNAREKRQLRPRSEETNGGDEERMHSFDPNLPALPESIEGFGETIPMGQLALGENQEAAKISKLIAENDVIGKLAAAKNDPATASIIDDLKIYLLRKWTAENSDKDVFNLLLANKLYTEPVLAEQLLVAQNNKDAKETATLLADHQMDVWLKQKYSGDDVFKRLELKEAGILVFDSPLWDT</sequence>
<proteinExistence type="predicted"/>
<feature type="region of interest" description="Disordered" evidence="1">
    <location>
        <begin position="36"/>
        <end position="67"/>
    </location>
</feature>
<feature type="transmembrane region" description="Helical" evidence="2">
    <location>
        <begin position="12"/>
        <end position="35"/>
    </location>
</feature>
<dbReference type="VEuPathDB" id="FungiDB:DD237_005875"/>
<keyword evidence="2" id="KW-1133">Transmembrane helix</keyword>
<name>A0A3M6VPT9_9STRA</name>
<keyword evidence="2" id="KW-0472">Membrane</keyword>
<evidence type="ECO:0000313" key="4">
    <source>
        <dbReference type="Proteomes" id="UP000282087"/>
    </source>
</evidence>
<accession>A0A3M6VPT9</accession>
<gene>
    <name evidence="3" type="ORF">DD238_005332</name>
</gene>
<organism evidence="3 4">
    <name type="scientific">Peronospora effusa</name>
    <dbReference type="NCBI Taxonomy" id="542832"/>
    <lineage>
        <taxon>Eukaryota</taxon>
        <taxon>Sar</taxon>
        <taxon>Stramenopiles</taxon>
        <taxon>Oomycota</taxon>
        <taxon>Peronosporomycetes</taxon>
        <taxon>Peronosporales</taxon>
        <taxon>Peronosporaceae</taxon>
        <taxon>Peronospora</taxon>
    </lineage>
</organism>
<evidence type="ECO:0000313" key="3">
    <source>
        <dbReference type="EMBL" id="RMX68312.1"/>
    </source>
</evidence>
<keyword evidence="4" id="KW-1185">Reference proteome</keyword>
<dbReference type="Proteomes" id="UP000282087">
    <property type="component" value="Unassembled WGS sequence"/>
</dbReference>
<evidence type="ECO:0008006" key="5">
    <source>
        <dbReference type="Google" id="ProtNLM"/>
    </source>
</evidence>
<evidence type="ECO:0000256" key="2">
    <source>
        <dbReference type="SAM" id="Phobius"/>
    </source>
</evidence>
<comment type="caution">
    <text evidence="3">The sequence shown here is derived from an EMBL/GenBank/DDBJ whole genome shotgun (WGS) entry which is preliminary data.</text>
</comment>
<dbReference type="AlphaFoldDB" id="A0A3M6VPT9"/>
<evidence type="ECO:0000256" key="1">
    <source>
        <dbReference type="SAM" id="MobiDB-lite"/>
    </source>
</evidence>
<reference evidence="3 4" key="1">
    <citation type="submission" date="2018-06" db="EMBL/GenBank/DDBJ databases">
        <title>Comparative genomics of downy mildews reveals potential adaptations to biotrophy.</title>
        <authorList>
            <person name="Fletcher K."/>
            <person name="Klosterman S.J."/>
            <person name="Derevnina L."/>
            <person name="Martin F."/>
            <person name="Koike S."/>
            <person name="Reyes Chin-Wo S."/>
            <person name="Mou B."/>
            <person name="Michelmore R."/>
        </authorList>
    </citation>
    <scope>NUCLEOTIDE SEQUENCE [LARGE SCALE GENOMIC DNA]</scope>
    <source>
        <strain evidence="3 4">R14</strain>
    </source>
</reference>
<keyword evidence="2" id="KW-0812">Transmembrane</keyword>
<dbReference type="EMBL" id="QLLG01000079">
    <property type="protein sequence ID" value="RMX68312.1"/>
    <property type="molecule type" value="Genomic_DNA"/>
</dbReference>